<proteinExistence type="predicted"/>
<evidence type="ECO:0000313" key="3">
    <source>
        <dbReference type="Proteomes" id="UP000439903"/>
    </source>
</evidence>
<dbReference type="InterPro" id="IPR043136">
    <property type="entry name" value="B30.2/SPRY_sf"/>
</dbReference>
<accession>A0A8H3X9I2</accession>
<dbReference type="PROSITE" id="PS50188">
    <property type="entry name" value="B302_SPRY"/>
    <property type="match status" value="1"/>
</dbReference>
<sequence>MTSITWNVNDKSALLNVDSNGLGVNYTGRGKNDDAVIRTNNPIPLQCKLFYFEIDIINGNDGIIAIGFCTKLAELNKLPGCEKNSWGYHSDDGNFFDCSELEEPYGPKFETSDTIGCCLNFRNNTVLYTKNGVNLGIAFRDLKDLKDNLYPCIGIRSKIGISIKANFGYKKFKYAAITDDDIDDRLKEKWIKALEQCDNEDKDMIEDFITLEIKQNDEFN</sequence>
<evidence type="ECO:0000313" key="2">
    <source>
        <dbReference type="EMBL" id="KAF0433485.1"/>
    </source>
</evidence>
<evidence type="ECO:0000259" key="1">
    <source>
        <dbReference type="PROSITE" id="PS50188"/>
    </source>
</evidence>
<dbReference type="InterPro" id="IPR050618">
    <property type="entry name" value="Ubq-SigPath_Reg"/>
</dbReference>
<gene>
    <name evidence="2" type="ORF">F8M41_005058</name>
</gene>
<dbReference type="AlphaFoldDB" id="A0A8H3X9I2"/>
<dbReference type="SMART" id="SM00449">
    <property type="entry name" value="SPRY"/>
    <property type="match status" value="1"/>
</dbReference>
<dbReference type="OrthoDB" id="4937852at2759"/>
<name>A0A8H3X9I2_GIGMA</name>
<dbReference type="Pfam" id="PF00622">
    <property type="entry name" value="SPRY"/>
    <property type="match status" value="1"/>
</dbReference>
<protein>
    <submittedName>
        <fullName evidence="2">SPRY-domain-containing protein</fullName>
    </submittedName>
</protein>
<dbReference type="SUPFAM" id="SSF49899">
    <property type="entry name" value="Concanavalin A-like lectins/glucanases"/>
    <property type="match status" value="1"/>
</dbReference>
<keyword evidence="3" id="KW-1185">Reference proteome</keyword>
<dbReference type="PANTHER" id="PTHR12864">
    <property type="entry name" value="RAN BINDING PROTEIN 9-RELATED"/>
    <property type="match status" value="1"/>
</dbReference>
<dbReference type="InterPro" id="IPR003877">
    <property type="entry name" value="SPRY_dom"/>
</dbReference>
<comment type="caution">
    <text evidence="2">The sequence shown here is derived from an EMBL/GenBank/DDBJ whole genome shotgun (WGS) entry which is preliminary data.</text>
</comment>
<dbReference type="InterPro" id="IPR001870">
    <property type="entry name" value="B30.2/SPRY"/>
</dbReference>
<dbReference type="Gene3D" id="2.60.120.920">
    <property type="match status" value="1"/>
</dbReference>
<dbReference type="EMBL" id="WTPW01001472">
    <property type="protein sequence ID" value="KAF0433485.1"/>
    <property type="molecule type" value="Genomic_DNA"/>
</dbReference>
<dbReference type="Proteomes" id="UP000439903">
    <property type="component" value="Unassembled WGS sequence"/>
</dbReference>
<dbReference type="InterPro" id="IPR013320">
    <property type="entry name" value="ConA-like_dom_sf"/>
</dbReference>
<reference evidence="2 3" key="1">
    <citation type="journal article" date="2019" name="Environ. Microbiol.">
        <title>At the nexus of three kingdoms: the genome of the mycorrhizal fungus Gigaspora margarita provides insights into plant, endobacterial and fungal interactions.</title>
        <authorList>
            <person name="Venice F."/>
            <person name="Ghignone S."/>
            <person name="Salvioli di Fossalunga A."/>
            <person name="Amselem J."/>
            <person name="Novero M."/>
            <person name="Xianan X."/>
            <person name="Sedzielewska Toro K."/>
            <person name="Morin E."/>
            <person name="Lipzen A."/>
            <person name="Grigoriev I.V."/>
            <person name="Henrissat B."/>
            <person name="Martin F.M."/>
            <person name="Bonfante P."/>
        </authorList>
    </citation>
    <scope>NUCLEOTIDE SEQUENCE [LARGE SCALE GENOMIC DNA]</scope>
    <source>
        <strain evidence="2 3">BEG34</strain>
    </source>
</reference>
<feature type="domain" description="B30.2/SPRY" evidence="1">
    <location>
        <begin position="1"/>
        <end position="172"/>
    </location>
</feature>
<organism evidence="2 3">
    <name type="scientific">Gigaspora margarita</name>
    <dbReference type="NCBI Taxonomy" id="4874"/>
    <lineage>
        <taxon>Eukaryota</taxon>
        <taxon>Fungi</taxon>
        <taxon>Fungi incertae sedis</taxon>
        <taxon>Mucoromycota</taxon>
        <taxon>Glomeromycotina</taxon>
        <taxon>Glomeromycetes</taxon>
        <taxon>Diversisporales</taxon>
        <taxon>Gigasporaceae</taxon>
        <taxon>Gigaspora</taxon>
    </lineage>
</organism>